<reference evidence="1 2" key="1">
    <citation type="journal article" date="2014" name="Genome Announc.">
        <title>Draft Genome Sequence of the Haloacid-Degrading Burkholderia caribensis Strain MBA4.</title>
        <authorList>
            <person name="Pan Y."/>
            <person name="Kong K.F."/>
            <person name="Tsang J.S."/>
        </authorList>
    </citation>
    <scope>NUCLEOTIDE SEQUENCE [LARGE SCALE GENOMIC DNA]</scope>
    <source>
        <strain evidence="1 2">MBA4</strain>
    </source>
</reference>
<organism evidence="1 2">
    <name type="scientific">Paraburkholderia caribensis MBA4</name>
    <dbReference type="NCBI Taxonomy" id="1323664"/>
    <lineage>
        <taxon>Bacteria</taxon>
        <taxon>Pseudomonadati</taxon>
        <taxon>Pseudomonadota</taxon>
        <taxon>Betaproteobacteria</taxon>
        <taxon>Burkholderiales</taxon>
        <taxon>Burkholderiaceae</taxon>
        <taxon>Paraburkholderia</taxon>
    </lineage>
</organism>
<dbReference type="AlphaFoldDB" id="A0A0P0RFP1"/>
<dbReference type="KEGG" id="bcai:K788_0005348"/>
<sequence>MREAHAICTRFNAGFYKRFRFLRESFVYNGYGLLRGADYLAHFEPVFKG</sequence>
<name>A0A0P0RFP1_9BURK</name>
<protein>
    <submittedName>
        <fullName evidence="1">Uncharacterized protein</fullName>
    </submittedName>
</protein>
<evidence type="ECO:0000313" key="1">
    <source>
        <dbReference type="EMBL" id="ALL67492.1"/>
    </source>
</evidence>
<evidence type="ECO:0000313" key="2">
    <source>
        <dbReference type="Proteomes" id="UP000019146"/>
    </source>
</evidence>
<proteinExistence type="predicted"/>
<accession>A0A0P0RFP1</accession>
<dbReference type="EMBL" id="CP012747">
    <property type="protein sequence ID" value="ALL67492.1"/>
    <property type="molecule type" value="Genomic_DNA"/>
</dbReference>
<gene>
    <name evidence="1" type="ORF">K788_0005348</name>
</gene>
<dbReference type="Proteomes" id="UP000019146">
    <property type="component" value="Chromosome 2"/>
</dbReference>